<protein>
    <submittedName>
        <fullName evidence="2">Phosphoesterase</fullName>
    </submittedName>
</protein>
<dbReference type="RefSeq" id="WP_013562292.1">
    <property type="nucleotide sequence ID" value="NC_014961.1"/>
</dbReference>
<evidence type="ECO:0000259" key="1">
    <source>
        <dbReference type="Pfam" id="PF00149"/>
    </source>
</evidence>
<dbReference type="InterPro" id="IPR029052">
    <property type="entry name" value="Metallo-depent_PP-like"/>
</dbReference>
<dbReference type="eggNOG" id="arCOG01150">
    <property type="taxonomic scope" value="Archaea"/>
</dbReference>
<sequence>MVLRPLVKGVDTGLYVVAGTPFLYIPQHKMLVMADLHLGFEEAASRGLTYSLRGSSSYAGVFLPRIQLRRAIEYLVKASSVLDIDRVVVNGDLKHAFDRLLRQERDEVVEFVTWLREKGIREVEVVRGNHDNYLKPVLRRLNVELVNSIEVTADSRRILIVHGHEDVDVAGRDIVVIGHEHPSLKCLGSYRFPVFMKIPLETGGLLVVMPATGPYHPGINVSLNRDDYLSPIVRKHTLLEKTGLITWVNLGSVDQATSRLMDSTSATELLDIDRYVEDNVEVAVVEFRDIETAHILCSFE</sequence>
<reference evidence="3" key="1">
    <citation type="submission" date="2010-11" db="EMBL/GenBank/DDBJ databases">
        <title>The complete genome of Desulfurococcus mucosus DSM 2162.</title>
        <authorList>
            <consortium name="US DOE Joint Genome Institute (JGI-PGF)"/>
            <person name="Lucas S."/>
            <person name="Copeland A."/>
            <person name="Lapidus A."/>
            <person name="Bruce D."/>
            <person name="Goodwin L."/>
            <person name="Pitluck S."/>
            <person name="Kyrpides N."/>
            <person name="Mavromatis K."/>
            <person name="Pagani I."/>
            <person name="Ivanova N."/>
            <person name="Ovchinnikova G."/>
            <person name="Chertkov O."/>
            <person name="Held B."/>
            <person name="Brettin T."/>
            <person name="Detter J.C."/>
            <person name="Tapia R."/>
            <person name="Han C."/>
            <person name="Land M."/>
            <person name="Hauser L."/>
            <person name="Markowitz V."/>
            <person name="Cheng J.-F."/>
            <person name="Hugenholtz P."/>
            <person name="Woyke T."/>
            <person name="Wu D."/>
            <person name="Wirth R."/>
            <person name="Bilek Y."/>
            <person name="Hader T."/>
            <person name="Klenk H.-P."/>
            <person name="Eisen J.A."/>
        </authorList>
    </citation>
    <scope>NUCLEOTIDE SEQUENCE [LARGE SCALE GENOMIC DNA]</scope>
    <source>
        <strain evidence="3">ATCC 35584 / DSM 2162 / JCM 9187 / O7/1</strain>
    </source>
</reference>
<dbReference type="PANTHER" id="PTHR39323">
    <property type="entry name" value="BLR1149 PROTEIN"/>
    <property type="match status" value="1"/>
</dbReference>
<dbReference type="Gene3D" id="3.60.21.10">
    <property type="match status" value="1"/>
</dbReference>
<evidence type="ECO:0000313" key="2">
    <source>
        <dbReference type="EMBL" id="ADV65070.1"/>
    </source>
</evidence>
<dbReference type="STRING" id="765177.Desmu_0765"/>
<dbReference type="KEGG" id="dmu:Desmu_0765"/>
<organism evidence="2 3">
    <name type="scientific">Desulfurococcus mucosus (strain ATCC 35584 / DSM 2162 / JCM 9187 / O7/1)</name>
    <dbReference type="NCBI Taxonomy" id="765177"/>
    <lineage>
        <taxon>Archaea</taxon>
        <taxon>Thermoproteota</taxon>
        <taxon>Thermoprotei</taxon>
        <taxon>Desulfurococcales</taxon>
        <taxon>Desulfurococcaceae</taxon>
        <taxon>Desulfurococcus</taxon>
    </lineage>
</organism>
<dbReference type="GO" id="GO:0016787">
    <property type="term" value="F:hydrolase activity"/>
    <property type="evidence" value="ECO:0007669"/>
    <property type="project" value="InterPro"/>
</dbReference>
<dbReference type="CDD" id="cd07391">
    <property type="entry name" value="MPP_PF1019"/>
    <property type="match status" value="1"/>
</dbReference>
<dbReference type="EMBL" id="CP002363">
    <property type="protein sequence ID" value="ADV65070.1"/>
    <property type="molecule type" value="Genomic_DNA"/>
</dbReference>
<dbReference type="AlphaFoldDB" id="E8R994"/>
<dbReference type="PANTHER" id="PTHR39323:SF1">
    <property type="entry name" value="BLR1149 PROTEIN"/>
    <property type="match status" value="1"/>
</dbReference>
<dbReference type="InterPro" id="IPR004843">
    <property type="entry name" value="Calcineurin-like_PHP"/>
</dbReference>
<name>E8R994_DESM0</name>
<evidence type="ECO:0000313" key="3">
    <source>
        <dbReference type="Proteomes" id="UP000001068"/>
    </source>
</evidence>
<dbReference type="Pfam" id="PF00149">
    <property type="entry name" value="Metallophos"/>
    <property type="match status" value="1"/>
</dbReference>
<reference evidence="2 3" key="2">
    <citation type="journal article" date="2011" name="Stand. Genomic Sci.">
        <title>Complete genome sequence of Desulfurococcus mucosus type strain (O7/1).</title>
        <authorList>
            <person name="Wirth R."/>
            <person name="Chertkov O."/>
            <person name="Held B."/>
            <person name="Lapidus A."/>
            <person name="Nolan M."/>
            <person name="Lucas S."/>
            <person name="Hammon N."/>
            <person name="Deshpande S."/>
            <person name="Cheng J.F."/>
            <person name="Tapia R."/>
            <person name="Han C."/>
            <person name="Goodwin L."/>
            <person name="Pitluck S."/>
            <person name="Liolios K."/>
            <person name="Ioanna P."/>
            <person name="Ivanova N."/>
            <person name="Mavromatis K."/>
            <person name="Mikhailova N."/>
            <person name="Pati A."/>
            <person name="Chen A."/>
            <person name="Palaniappan K."/>
            <person name="Land M."/>
            <person name="Hauser L."/>
            <person name="Chang Y.J."/>
            <person name="Jeffries C.D."/>
            <person name="Bilek Y."/>
            <person name="Hader T."/>
            <person name="Rohde M."/>
            <person name="Spring S."/>
            <person name="Sikorski J."/>
            <person name="Goker M."/>
            <person name="Woyke T."/>
            <person name="Bristow J."/>
            <person name="Eisen J.A."/>
            <person name="Markowitz V."/>
            <person name="Hugenholtz P."/>
            <person name="Kyrpides N.C."/>
            <person name="Klenk H.P."/>
        </authorList>
    </citation>
    <scope>NUCLEOTIDE SEQUENCE [LARGE SCALE GENOMIC DNA]</scope>
    <source>
        <strain evidence="3">ATCC 35584 / DSM 2162 / JCM 9187 / O7/1</strain>
    </source>
</reference>
<keyword evidence="3" id="KW-1185">Reference proteome</keyword>
<dbReference type="OrthoDB" id="18264at2157"/>
<proteinExistence type="predicted"/>
<dbReference type="Proteomes" id="UP000001068">
    <property type="component" value="Chromosome"/>
</dbReference>
<accession>E8R994</accession>
<dbReference type="HOGENOM" id="CLU_075478_0_1_2"/>
<dbReference type="SUPFAM" id="SSF56300">
    <property type="entry name" value="Metallo-dependent phosphatases"/>
    <property type="match status" value="1"/>
</dbReference>
<dbReference type="GeneID" id="10153460"/>
<gene>
    <name evidence="2" type="ordered locus">Desmu_0765</name>
</gene>
<feature type="domain" description="Calcineurin-like phosphoesterase" evidence="1">
    <location>
        <begin position="29"/>
        <end position="181"/>
    </location>
</feature>